<name>A0A1E5T7C2_9FLAO</name>
<dbReference type="PANTHER" id="PTHR23068">
    <property type="entry name" value="DNA CYTOSINE-5- -METHYLTRANSFERASE 3-RELATED"/>
    <property type="match status" value="1"/>
</dbReference>
<dbReference type="EC" id="2.1.1.37" evidence="1"/>
<dbReference type="STRING" id="1849968.A8C32_17755"/>
<dbReference type="PANTHER" id="PTHR23068:SF25">
    <property type="entry name" value="DNA (CYTOSINE-5)-METHYLTRANSFERASE DRM2"/>
    <property type="match status" value="1"/>
</dbReference>
<dbReference type="GO" id="GO:0032259">
    <property type="term" value="P:methylation"/>
    <property type="evidence" value="ECO:0007669"/>
    <property type="project" value="UniProtKB-KW"/>
</dbReference>
<keyword evidence="4" id="KW-0949">S-adenosyl-L-methionine</keyword>
<evidence type="ECO:0000256" key="1">
    <source>
        <dbReference type="ARBA" id="ARBA00011975"/>
    </source>
</evidence>
<keyword evidence="3" id="KW-0808">Transferase</keyword>
<sequence>MNSTDNPNETGLTVFSAFDGISIGQLALKQLCIPVKRHYSSEIDRNPISVTQYHFPNTIQLGDIRNIDAHALPKVDLFLCSSSCQDLSVMNKNRLGLEGDKSSVFYDAVRILNVISEKNPDCIFIFENVIMPAKDRQIFTELLGVEPININSGLLGPALRNRLYFTNLKGIKQPTDKGIYLNDIIENGMLPPNTKGKCILTRGSGRTVKALYRHLLRSVNNVVYLDEQYCNLSKRFKKIQLEQIENNESVKRLFRPITLVEAERCMTIPDDYTAILKPTARLKCLGNAYHLETIKWLLQYSDWFTDVATTVPVDNIGNVLSNAS</sequence>
<dbReference type="Proteomes" id="UP000095713">
    <property type="component" value="Unassembled WGS sequence"/>
</dbReference>
<dbReference type="InterPro" id="IPR050390">
    <property type="entry name" value="C5-Methyltransferase"/>
</dbReference>
<dbReference type="AlphaFoldDB" id="A0A1E5T7C2"/>
<accession>A0A1E5T7C2</accession>
<dbReference type="EMBL" id="MDJD01000048">
    <property type="protein sequence ID" value="OEK07284.1"/>
    <property type="molecule type" value="Genomic_DNA"/>
</dbReference>
<evidence type="ECO:0000256" key="3">
    <source>
        <dbReference type="ARBA" id="ARBA00022679"/>
    </source>
</evidence>
<gene>
    <name evidence="7" type="ORF">A8C32_17755</name>
</gene>
<evidence type="ECO:0000256" key="6">
    <source>
        <dbReference type="ARBA" id="ARBA00047422"/>
    </source>
</evidence>
<comment type="catalytic activity">
    <reaction evidence="6">
        <text>a 2'-deoxycytidine in DNA + S-adenosyl-L-methionine = a 5-methyl-2'-deoxycytidine in DNA + S-adenosyl-L-homocysteine + H(+)</text>
        <dbReference type="Rhea" id="RHEA:13681"/>
        <dbReference type="Rhea" id="RHEA-COMP:11369"/>
        <dbReference type="Rhea" id="RHEA-COMP:11370"/>
        <dbReference type="ChEBI" id="CHEBI:15378"/>
        <dbReference type="ChEBI" id="CHEBI:57856"/>
        <dbReference type="ChEBI" id="CHEBI:59789"/>
        <dbReference type="ChEBI" id="CHEBI:85452"/>
        <dbReference type="ChEBI" id="CHEBI:85454"/>
        <dbReference type="EC" id="2.1.1.37"/>
    </reaction>
</comment>
<dbReference type="RefSeq" id="WP_069830773.1">
    <property type="nucleotide sequence ID" value="NZ_MDJD01000048.1"/>
</dbReference>
<keyword evidence="5" id="KW-0680">Restriction system</keyword>
<keyword evidence="8" id="KW-1185">Reference proteome</keyword>
<evidence type="ECO:0000313" key="8">
    <source>
        <dbReference type="Proteomes" id="UP000095713"/>
    </source>
</evidence>
<dbReference type="Pfam" id="PF00145">
    <property type="entry name" value="DNA_methylase"/>
    <property type="match status" value="1"/>
</dbReference>
<dbReference type="InterPro" id="IPR029063">
    <property type="entry name" value="SAM-dependent_MTases_sf"/>
</dbReference>
<evidence type="ECO:0000256" key="2">
    <source>
        <dbReference type="ARBA" id="ARBA00022603"/>
    </source>
</evidence>
<proteinExistence type="predicted"/>
<keyword evidence="2" id="KW-0489">Methyltransferase</keyword>
<dbReference type="SUPFAM" id="SSF53335">
    <property type="entry name" value="S-adenosyl-L-methionine-dependent methyltransferases"/>
    <property type="match status" value="1"/>
</dbReference>
<evidence type="ECO:0000313" key="7">
    <source>
        <dbReference type="EMBL" id="OEK07284.1"/>
    </source>
</evidence>
<protein>
    <recommendedName>
        <fullName evidence="1">DNA (cytosine-5-)-methyltransferase</fullName>
        <ecNumber evidence="1">2.1.1.37</ecNumber>
    </recommendedName>
</protein>
<dbReference type="GO" id="GO:0003886">
    <property type="term" value="F:DNA (cytosine-5-)-methyltransferase activity"/>
    <property type="evidence" value="ECO:0007669"/>
    <property type="project" value="UniProtKB-EC"/>
</dbReference>
<dbReference type="InterPro" id="IPR001525">
    <property type="entry name" value="C5_MeTfrase"/>
</dbReference>
<dbReference type="OrthoDB" id="32195at2"/>
<dbReference type="GO" id="GO:0009307">
    <property type="term" value="P:DNA restriction-modification system"/>
    <property type="evidence" value="ECO:0007669"/>
    <property type="project" value="UniProtKB-KW"/>
</dbReference>
<evidence type="ECO:0000256" key="4">
    <source>
        <dbReference type="ARBA" id="ARBA00022691"/>
    </source>
</evidence>
<reference evidence="7 8" key="1">
    <citation type="submission" date="2016-05" db="EMBL/GenBank/DDBJ databases">
        <title>Draft Genome Sequence of Algibacter sp. Strain SK-16 Isolated from the Surface Water of Aburatsubo Inlet.</title>
        <authorList>
            <person name="Wong S.-K."/>
            <person name="Yoshizawa S."/>
            <person name="Nakajima Y."/>
            <person name="Ogura Y."/>
            <person name="Tetsuya H."/>
            <person name="Hamasaki K."/>
        </authorList>
    </citation>
    <scope>NUCLEOTIDE SEQUENCE [LARGE SCALE GENOMIC DNA]</scope>
    <source>
        <strain evidence="7 8">SK-16</strain>
    </source>
</reference>
<organism evidence="7 8">
    <name type="scientific">Flavivirga aquatica</name>
    <dbReference type="NCBI Taxonomy" id="1849968"/>
    <lineage>
        <taxon>Bacteria</taxon>
        <taxon>Pseudomonadati</taxon>
        <taxon>Bacteroidota</taxon>
        <taxon>Flavobacteriia</taxon>
        <taxon>Flavobacteriales</taxon>
        <taxon>Flavobacteriaceae</taxon>
        <taxon>Flavivirga</taxon>
    </lineage>
</organism>
<evidence type="ECO:0000256" key="5">
    <source>
        <dbReference type="ARBA" id="ARBA00022747"/>
    </source>
</evidence>
<dbReference type="Gene3D" id="3.40.50.150">
    <property type="entry name" value="Vaccinia Virus protein VP39"/>
    <property type="match status" value="1"/>
</dbReference>
<comment type="caution">
    <text evidence="7">The sequence shown here is derived from an EMBL/GenBank/DDBJ whole genome shotgun (WGS) entry which is preliminary data.</text>
</comment>